<feature type="transmembrane region" description="Helical" evidence="14">
    <location>
        <begin position="35"/>
        <end position="58"/>
    </location>
</feature>
<evidence type="ECO:0000256" key="8">
    <source>
        <dbReference type="ARBA" id="ARBA00023136"/>
    </source>
</evidence>
<dbReference type="PANTHER" id="PTHR24242:SF416">
    <property type="entry name" value="OLFACTORY RECEPTOR"/>
    <property type="match status" value="1"/>
</dbReference>
<evidence type="ECO:0000256" key="3">
    <source>
        <dbReference type="ARBA" id="ARBA00022606"/>
    </source>
</evidence>
<dbReference type="InterPro" id="IPR017452">
    <property type="entry name" value="GPCR_Rhodpsn_7TM"/>
</dbReference>
<evidence type="ECO:0000256" key="9">
    <source>
        <dbReference type="ARBA" id="ARBA00023157"/>
    </source>
</evidence>
<dbReference type="RefSeq" id="XP_041441651.1">
    <property type="nucleotide sequence ID" value="XM_041585717.1"/>
</dbReference>
<gene>
    <name evidence="18" type="primary">LOC121401330</name>
    <name evidence="17" type="synonym">LOC121401329</name>
</gene>
<accession>A0A8J1MJS8</accession>
<evidence type="ECO:0000313" key="16">
    <source>
        <dbReference type="Proteomes" id="UP000186698"/>
    </source>
</evidence>
<evidence type="ECO:0000256" key="5">
    <source>
        <dbReference type="ARBA" id="ARBA00022725"/>
    </source>
</evidence>
<reference evidence="17 18" key="1">
    <citation type="submission" date="2025-04" db="UniProtKB">
        <authorList>
            <consortium name="RefSeq"/>
        </authorList>
    </citation>
    <scope>IDENTIFICATION</scope>
    <source>
        <strain evidence="17 18">J_2021</strain>
        <tissue evidence="17 18">Erythrocytes</tissue>
    </source>
</reference>
<dbReference type="GeneID" id="121401330"/>
<dbReference type="KEGG" id="xla:121401330"/>
<feature type="transmembrane region" description="Helical" evidence="14">
    <location>
        <begin position="248"/>
        <end position="271"/>
    </location>
</feature>
<evidence type="ECO:0000256" key="11">
    <source>
        <dbReference type="ARBA" id="ARBA00023180"/>
    </source>
</evidence>
<evidence type="ECO:0000256" key="2">
    <source>
        <dbReference type="ARBA" id="ARBA00022475"/>
    </source>
</evidence>
<dbReference type="PROSITE" id="PS50262">
    <property type="entry name" value="G_PROTEIN_RECEP_F1_2"/>
    <property type="match status" value="1"/>
</dbReference>
<keyword evidence="5 14" id="KW-0552">Olfaction</keyword>
<dbReference type="RefSeq" id="XP_041441650.1">
    <property type="nucleotide sequence ID" value="XM_041585716.1"/>
</dbReference>
<evidence type="ECO:0000256" key="1">
    <source>
        <dbReference type="ARBA" id="ARBA00004651"/>
    </source>
</evidence>
<keyword evidence="11" id="KW-0325">Glycoprotein</keyword>
<comment type="subcellular location">
    <subcellularLocation>
        <location evidence="1 14">Cell membrane</location>
        <topology evidence="1 14">Multi-pass membrane protein</topology>
    </subcellularLocation>
</comment>
<evidence type="ECO:0000256" key="13">
    <source>
        <dbReference type="RuleBase" id="RU000688"/>
    </source>
</evidence>
<dbReference type="PROSITE" id="PS00237">
    <property type="entry name" value="G_PROTEIN_RECEP_F1_1"/>
    <property type="match status" value="1"/>
</dbReference>
<comment type="similarity">
    <text evidence="13">Belongs to the G-protein coupled receptor 1 family.</text>
</comment>
<evidence type="ECO:0000256" key="12">
    <source>
        <dbReference type="ARBA" id="ARBA00023224"/>
    </source>
</evidence>
<dbReference type="InterPro" id="IPR000276">
    <property type="entry name" value="GPCR_Rhodpsn"/>
</dbReference>
<evidence type="ECO:0000256" key="7">
    <source>
        <dbReference type="ARBA" id="ARBA00023040"/>
    </source>
</evidence>
<organism evidence="16 18">
    <name type="scientific">Xenopus laevis</name>
    <name type="common">African clawed frog</name>
    <dbReference type="NCBI Taxonomy" id="8355"/>
    <lineage>
        <taxon>Eukaryota</taxon>
        <taxon>Metazoa</taxon>
        <taxon>Chordata</taxon>
        <taxon>Craniata</taxon>
        <taxon>Vertebrata</taxon>
        <taxon>Euteleostomi</taxon>
        <taxon>Amphibia</taxon>
        <taxon>Batrachia</taxon>
        <taxon>Anura</taxon>
        <taxon>Pipoidea</taxon>
        <taxon>Pipidae</taxon>
        <taxon>Xenopodinae</taxon>
        <taxon>Xenopus</taxon>
        <taxon>Xenopus</taxon>
    </lineage>
</organism>
<keyword evidence="6 14" id="KW-1133">Transmembrane helix</keyword>
<evidence type="ECO:0000256" key="14">
    <source>
        <dbReference type="RuleBase" id="RU363047"/>
    </source>
</evidence>
<feature type="domain" description="G-protein coupled receptors family 1 profile" evidence="15">
    <location>
        <begin position="50"/>
        <end position="300"/>
    </location>
</feature>
<evidence type="ECO:0000256" key="4">
    <source>
        <dbReference type="ARBA" id="ARBA00022692"/>
    </source>
</evidence>
<proteinExistence type="inferred from homology"/>
<keyword evidence="16" id="KW-1185">Reference proteome</keyword>
<dbReference type="PRINTS" id="PR00245">
    <property type="entry name" value="OLFACTORYR"/>
</dbReference>
<dbReference type="GO" id="GO:0005549">
    <property type="term" value="F:odorant binding"/>
    <property type="evidence" value="ECO:0000318"/>
    <property type="project" value="GO_Central"/>
</dbReference>
<keyword evidence="10 13" id="KW-0675">Receptor</keyword>
<dbReference type="Pfam" id="PF13853">
    <property type="entry name" value="7tm_4"/>
    <property type="match status" value="1"/>
</dbReference>
<keyword evidence="2 14" id="KW-1003">Cell membrane</keyword>
<keyword evidence="8 14" id="KW-0472">Membrane</keyword>
<dbReference type="GO" id="GO:0004984">
    <property type="term" value="F:olfactory receptor activity"/>
    <property type="evidence" value="ECO:0000318"/>
    <property type="project" value="GO_Central"/>
</dbReference>
<evidence type="ECO:0000256" key="6">
    <source>
        <dbReference type="ARBA" id="ARBA00022989"/>
    </source>
</evidence>
<keyword evidence="12 13" id="KW-0807">Transducer</keyword>
<evidence type="ECO:0000256" key="10">
    <source>
        <dbReference type="ARBA" id="ARBA00023170"/>
    </source>
</evidence>
<dbReference type="GO" id="GO:0004930">
    <property type="term" value="F:G protein-coupled receptor activity"/>
    <property type="evidence" value="ECO:0007669"/>
    <property type="project" value="UniProtKB-KW"/>
</dbReference>
<dbReference type="Proteomes" id="UP000186698">
    <property type="component" value="Chromosome 3L"/>
</dbReference>
<dbReference type="OrthoDB" id="9444602at2759"/>
<dbReference type="Gene3D" id="1.20.1070.10">
    <property type="entry name" value="Rhodopsin 7-helix transmembrane proteins"/>
    <property type="match status" value="1"/>
</dbReference>
<dbReference type="FunFam" id="1.20.1070.10:FF:000010">
    <property type="entry name" value="Olfactory receptor"/>
    <property type="match status" value="1"/>
</dbReference>
<feature type="transmembrane region" description="Helical" evidence="14">
    <location>
        <begin position="218"/>
        <end position="236"/>
    </location>
</feature>
<name>A0A8J1MJS8_XENLA</name>
<feature type="transmembrane region" description="Helical" evidence="14">
    <location>
        <begin position="283"/>
        <end position="302"/>
    </location>
</feature>
<sequence length="321" mass="36499">MSEPEPKYDFYEGNQSAITEIFILGFQNLGKFHTVMFIILLGIYVATITGNLLIIALVSATRHLLHSPMYFFLSQLSTSDIVISTTVCPNLLYITWNEGAYISITGCIWQFNMFSVSSVTECFLLTVMSYDRYLAICKPLHYASIMTWRSCIFLVMSCWSLGFLLSMIVTVMIHYLHFCGPYTIDHLFCDYTPLMQLSCSDTTILKMTVFLIATPGTVLQPFFIIATYINIILNILRISSSSKRQKAFSTCSSHLSVVCLYYGTLIATYATPTDGRLSTRNKLLSLIYTVGTPMMNPIIYTLKNKEIQAVIRKYVDQHQRK</sequence>
<keyword evidence="3 14" id="KW-0716">Sensory transduction</keyword>
<dbReference type="PANTHER" id="PTHR24242">
    <property type="entry name" value="G-PROTEIN COUPLED RECEPTOR"/>
    <property type="match status" value="1"/>
</dbReference>
<evidence type="ECO:0000313" key="17">
    <source>
        <dbReference type="RefSeq" id="XP_041441650.1"/>
    </source>
</evidence>
<feature type="transmembrane region" description="Helical" evidence="14">
    <location>
        <begin position="108"/>
        <end position="130"/>
    </location>
</feature>
<dbReference type="InterPro" id="IPR050939">
    <property type="entry name" value="Olfactory_GPCR1"/>
</dbReference>
<dbReference type="GO" id="GO:0005886">
    <property type="term" value="C:plasma membrane"/>
    <property type="evidence" value="ECO:0007669"/>
    <property type="project" value="UniProtKB-SubCell"/>
</dbReference>
<evidence type="ECO:0000259" key="15">
    <source>
        <dbReference type="PROSITE" id="PS50262"/>
    </source>
</evidence>
<protein>
    <recommendedName>
        <fullName evidence="14">Olfactory receptor</fullName>
    </recommendedName>
</protein>
<dbReference type="KEGG" id="xla:121401329"/>
<dbReference type="InterPro" id="IPR000725">
    <property type="entry name" value="Olfact_rcpt"/>
</dbReference>
<dbReference type="AlphaFoldDB" id="A0A8J1MJS8"/>
<feature type="transmembrane region" description="Helical" evidence="14">
    <location>
        <begin position="70"/>
        <end position="96"/>
    </location>
</feature>
<evidence type="ECO:0000313" key="18">
    <source>
        <dbReference type="RefSeq" id="XP_041441651.1"/>
    </source>
</evidence>
<keyword evidence="4 13" id="KW-0812">Transmembrane</keyword>
<feature type="transmembrane region" description="Helical" evidence="14">
    <location>
        <begin position="151"/>
        <end position="176"/>
    </location>
</feature>
<keyword evidence="9" id="KW-1015">Disulfide bond</keyword>
<dbReference type="SUPFAM" id="SSF81321">
    <property type="entry name" value="Family A G protein-coupled receptor-like"/>
    <property type="match status" value="1"/>
</dbReference>
<keyword evidence="7 13" id="KW-0297">G-protein coupled receptor</keyword>
<dbReference type="PRINTS" id="PR00237">
    <property type="entry name" value="GPCRRHODOPSN"/>
</dbReference>